<organism evidence="1 2">
    <name type="scientific">Thalictrum thalictroides</name>
    <name type="common">Rue-anemone</name>
    <name type="synonym">Anemone thalictroides</name>
    <dbReference type="NCBI Taxonomy" id="46969"/>
    <lineage>
        <taxon>Eukaryota</taxon>
        <taxon>Viridiplantae</taxon>
        <taxon>Streptophyta</taxon>
        <taxon>Embryophyta</taxon>
        <taxon>Tracheophyta</taxon>
        <taxon>Spermatophyta</taxon>
        <taxon>Magnoliopsida</taxon>
        <taxon>Ranunculales</taxon>
        <taxon>Ranunculaceae</taxon>
        <taxon>Thalictroideae</taxon>
        <taxon>Thalictrum</taxon>
    </lineage>
</organism>
<proteinExistence type="predicted"/>
<reference evidence="1 2" key="1">
    <citation type="submission" date="2020-06" db="EMBL/GenBank/DDBJ databases">
        <title>Transcriptomic and genomic resources for Thalictrum thalictroides and T. hernandezii: Facilitating candidate gene discovery in an emerging model plant lineage.</title>
        <authorList>
            <person name="Arias T."/>
            <person name="Riano-Pachon D.M."/>
            <person name="Di Stilio V.S."/>
        </authorList>
    </citation>
    <scope>NUCLEOTIDE SEQUENCE [LARGE SCALE GENOMIC DNA]</scope>
    <source>
        <strain evidence="2">cv. WT478/WT964</strain>
        <tissue evidence="1">Leaves</tissue>
    </source>
</reference>
<sequence length="133" mass="14860">MFSSVPSRRPRRTTSLSKENVNVNTQLDEANLVIKDERKSEAVLVSLGLSVRGSYPRRLPGSYPGSIGFNSNGSVYIDGIKIVFETEKAELGSTDRVIGCGFDPGQKKVFFTVDSELVHVVDHYILHWQQTWT</sequence>
<keyword evidence="2" id="KW-1185">Reference proteome</keyword>
<accession>A0A7J6WEM6</accession>
<evidence type="ECO:0008006" key="3">
    <source>
        <dbReference type="Google" id="ProtNLM"/>
    </source>
</evidence>
<gene>
    <name evidence="1" type="ORF">FRX31_015075</name>
</gene>
<dbReference type="OrthoDB" id="258495at2759"/>
<dbReference type="AlphaFoldDB" id="A0A7J6WEM6"/>
<comment type="caution">
    <text evidence="1">The sequence shown here is derived from an EMBL/GenBank/DDBJ whole genome shotgun (WGS) entry which is preliminary data.</text>
</comment>
<dbReference type="Gene3D" id="2.60.120.920">
    <property type="match status" value="1"/>
</dbReference>
<evidence type="ECO:0000313" key="1">
    <source>
        <dbReference type="EMBL" id="KAF5195337.1"/>
    </source>
</evidence>
<dbReference type="EMBL" id="JABWDY010017465">
    <property type="protein sequence ID" value="KAF5195337.1"/>
    <property type="molecule type" value="Genomic_DNA"/>
</dbReference>
<dbReference type="Proteomes" id="UP000554482">
    <property type="component" value="Unassembled WGS sequence"/>
</dbReference>
<name>A0A7J6WEM6_THATH</name>
<evidence type="ECO:0000313" key="2">
    <source>
        <dbReference type="Proteomes" id="UP000554482"/>
    </source>
</evidence>
<protein>
    <recommendedName>
        <fullName evidence="3">SPRY domain-containing protein</fullName>
    </recommendedName>
</protein>
<dbReference type="InterPro" id="IPR043136">
    <property type="entry name" value="B30.2/SPRY_sf"/>
</dbReference>